<name>A0A1J5R5K5_9ZZZZ</name>
<organism evidence="1">
    <name type="scientific">mine drainage metagenome</name>
    <dbReference type="NCBI Taxonomy" id="410659"/>
    <lineage>
        <taxon>unclassified sequences</taxon>
        <taxon>metagenomes</taxon>
        <taxon>ecological metagenomes</taxon>
    </lineage>
</organism>
<proteinExistence type="predicted"/>
<gene>
    <name evidence="1" type="ORF">GALL_308610</name>
</gene>
<evidence type="ECO:0000313" key="1">
    <source>
        <dbReference type="EMBL" id="OIQ87300.1"/>
    </source>
</evidence>
<reference evidence="1" key="1">
    <citation type="submission" date="2016-10" db="EMBL/GenBank/DDBJ databases">
        <title>Sequence of Gallionella enrichment culture.</title>
        <authorList>
            <person name="Poehlein A."/>
            <person name="Muehling M."/>
            <person name="Daniel R."/>
        </authorList>
    </citation>
    <scope>NUCLEOTIDE SEQUENCE</scope>
</reference>
<dbReference type="EMBL" id="MLJW01000430">
    <property type="protein sequence ID" value="OIQ87300.1"/>
    <property type="molecule type" value="Genomic_DNA"/>
</dbReference>
<protein>
    <submittedName>
        <fullName evidence="1">Uncharacterized protein</fullName>
    </submittedName>
</protein>
<comment type="caution">
    <text evidence="1">The sequence shown here is derived from an EMBL/GenBank/DDBJ whole genome shotgun (WGS) entry which is preliminary data.</text>
</comment>
<accession>A0A1J5R5K5</accession>
<dbReference type="PROSITE" id="PS51257">
    <property type="entry name" value="PROKAR_LIPOPROTEIN"/>
    <property type="match status" value="1"/>
</dbReference>
<sequence>MNTLLKHGAAAGLLALSVGCAQAQEPHLQQFLMTVSISHAGHLIAEGPLAFYSGPSEQKNSAEPTAAQYASLIETGYPAIHCSHSGDKSTRDFTSVVLKSGYSLHGSLSTEQGKIAIRVRRFDAEGATAQVLSEMKRPIQTCHTIEPHQLVSLAQTVTIPAAAGSAAVTLKNGDVLRYEVAITAP</sequence>
<dbReference type="AlphaFoldDB" id="A0A1J5R5K5"/>